<comment type="caution">
    <text evidence="1">The sequence shown here is derived from an EMBL/GenBank/DDBJ whole genome shotgun (WGS) entry which is preliminary data.</text>
</comment>
<proteinExistence type="predicted"/>
<evidence type="ECO:0000313" key="2">
    <source>
        <dbReference type="Proteomes" id="UP000270697"/>
    </source>
</evidence>
<organism evidence="1 2">
    <name type="scientific">Saccharopolyspora antimicrobica</name>
    <dbReference type="NCBI Taxonomy" id="455193"/>
    <lineage>
        <taxon>Bacteria</taxon>
        <taxon>Bacillati</taxon>
        <taxon>Actinomycetota</taxon>
        <taxon>Actinomycetes</taxon>
        <taxon>Pseudonocardiales</taxon>
        <taxon>Pseudonocardiaceae</taxon>
        <taxon>Saccharopolyspora</taxon>
    </lineage>
</organism>
<evidence type="ECO:0000313" key="1">
    <source>
        <dbReference type="EMBL" id="RKT87187.1"/>
    </source>
</evidence>
<evidence type="ECO:0008006" key="3">
    <source>
        <dbReference type="Google" id="ProtNLM"/>
    </source>
</evidence>
<reference evidence="1 2" key="1">
    <citation type="submission" date="2018-10" db="EMBL/GenBank/DDBJ databases">
        <title>Sequencing the genomes of 1000 actinobacteria strains.</title>
        <authorList>
            <person name="Klenk H.-P."/>
        </authorList>
    </citation>
    <scope>NUCLEOTIDE SEQUENCE [LARGE SCALE GENOMIC DNA]</scope>
    <source>
        <strain evidence="1 2">DSM 45119</strain>
    </source>
</reference>
<gene>
    <name evidence="1" type="ORF">ATL45_5584</name>
</gene>
<sequence>METPSSQRMLEIYLNDHLAAATGGVALARRATRNTRDAKIMPRLAAVAHEIDQDRRSLLEIMRQLDVKVARYKLVMGWAGEKAGRLKLNGALMNRSPLSALIELEALVLGVQGKAAGWRTLLAIAGQEPRVNADMLRNLLTRAQQQFDELESIRVQIASEMAT</sequence>
<accession>A0ABX9TJF7</accession>
<keyword evidence="2" id="KW-1185">Reference proteome</keyword>
<dbReference type="Proteomes" id="UP000270697">
    <property type="component" value="Unassembled WGS sequence"/>
</dbReference>
<protein>
    <recommendedName>
        <fullName evidence="3">DUF2383 domain-containing protein</fullName>
    </recommendedName>
</protein>
<name>A0ABX9TJF7_9PSEU</name>
<dbReference type="EMBL" id="RBXX01000002">
    <property type="protein sequence ID" value="RKT87187.1"/>
    <property type="molecule type" value="Genomic_DNA"/>
</dbReference>